<dbReference type="AlphaFoldDB" id="A0A9D1WCK6"/>
<dbReference type="CDD" id="cd13624">
    <property type="entry name" value="PBP2_Arg_Lys_His"/>
    <property type="match status" value="1"/>
</dbReference>
<evidence type="ECO:0000256" key="2">
    <source>
        <dbReference type="ARBA" id="ARBA00010333"/>
    </source>
</evidence>
<dbReference type="InterPro" id="IPR001638">
    <property type="entry name" value="Solute-binding_3/MltF_N"/>
</dbReference>
<evidence type="ECO:0000259" key="7">
    <source>
        <dbReference type="SMART" id="SM00079"/>
    </source>
</evidence>
<feature type="signal peptide" evidence="5">
    <location>
        <begin position="1"/>
        <end position="27"/>
    </location>
</feature>
<keyword evidence="3 5" id="KW-0732">Signal</keyword>
<dbReference type="GO" id="GO:0016020">
    <property type="term" value="C:membrane"/>
    <property type="evidence" value="ECO:0007669"/>
    <property type="project" value="InterPro"/>
</dbReference>
<comment type="similarity">
    <text evidence="2 4">Belongs to the bacterial solute-binding protein 3 family.</text>
</comment>
<dbReference type="PANTHER" id="PTHR35936:SF38">
    <property type="entry name" value="GLUTAMINE-BINDING PERIPLASMIC PROTEIN"/>
    <property type="match status" value="1"/>
</dbReference>
<organism evidence="8 9">
    <name type="scientific">Candidatus Anaerobiospirillum pullistercoris</name>
    <dbReference type="NCBI Taxonomy" id="2838452"/>
    <lineage>
        <taxon>Bacteria</taxon>
        <taxon>Pseudomonadati</taxon>
        <taxon>Pseudomonadota</taxon>
        <taxon>Gammaproteobacteria</taxon>
        <taxon>Aeromonadales</taxon>
        <taxon>Succinivibrionaceae</taxon>
        <taxon>Anaerobiospirillum</taxon>
    </lineage>
</organism>
<dbReference type="SUPFAM" id="SSF53850">
    <property type="entry name" value="Periplasmic binding protein-like II"/>
    <property type="match status" value="1"/>
</dbReference>
<sequence length="285" mass="31228">MSNLKNASAIALGVALGLGVAQMPAHAAGAADEGTHQHEKVLRVGCDAAFAPFTYTDENGKLIGFDVDLINAIAAEMGYTVDMKGYPFDGIIPTLITNNIDLIISGFTISPERAQRVDFSDPYYRCGLTFLTMKDEAEKYNSFDKIANAEICVQIGTTGALYLQKTLKDPDLKQFNTPPETYLELQNGGCDVVVNDRPVNDFFLAQNPKNKDIVASHDITAAQNEYYGIAVRKGNTELLNLINEGLQRVIDNGKFAEISTKWFGYDITEDLKAHMAEAKQVTESK</sequence>
<comment type="subcellular location">
    <subcellularLocation>
        <location evidence="1">Cell envelope</location>
    </subcellularLocation>
</comment>
<dbReference type="SMART" id="SM00062">
    <property type="entry name" value="PBPb"/>
    <property type="match status" value="1"/>
</dbReference>
<evidence type="ECO:0000313" key="9">
    <source>
        <dbReference type="Proteomes" id="UP000886829"/>
    </source>
</evidence>
<evidence type="ECO:0000256" key="4">
    <source>
        <dbReference type="RuleBase" id="RU003744"/>
    </source>
</evidence>
<feature type="chain" id="PRO_5038657775" evidence="5">
    <location>
        <begin position="28"/>
        <end position="285"/>
    </location>
</feature>
<dbReference type="InterPro" id="IPR001320">
    <property type="entry name" value="Iontro_rcpt_C"/>
</dbReference>
<dbReference type="PROSITE" id="PS01039">
    <property type="entry name" value="SBP_BACTERIAL_3"/>
    <property type="match status" value="1"/>
</dbReference>
<dbReference type="GO" id="GO:0015276">
    <property type="term" value="F:ligand-gated monoatomic ion channel activity"/>
    <property type="evidence" value="ECO:0007669"/>
    <property type="project" value="InterPro"/>
</dbReference>
<dbReference type="Proteomes" id="UP000886829">
    <property type="component" value="Unassembled WGS sequence"/>
</dbReference>
<evidence type="ECO:0000256" key="3">
    <source>
        <dbReference type="ARBA" id="ARBA00022729"/>
    </source>
</evidence>
<feature type="domain" description="Ionotropic glutamate receptor C-terminal" evidence="7">
    <location>
        <begin position="41"/>
        <end position="265"/>
    </location>
</feature>
<feature type="domain" description="Solute-binding protein family 3/N-terminal" evidence="6">
    <location>
        <begin position="41"/>
        <end position="266"/>
    </location>
</feature>
<evidence type="ECO:0000259" key="6">
    <source>
        <dbReference type="SMART" id="SM00062"/>
    </source>
</evidence>
<dbReference type="EMBL" id="DXEV01000088">
    <property type="protein sequence ID" value="HIX56721.1"/>
    <property type="molecule type" value="Genomic_DNA"/>
</dbReference>
<dbReference type="Pfam" id="PF00497">
    <property type="entry name" value="SBP_bac_3"/>
    <property type="match status" value="1"/>
</dbReference>
<name>A0A9D1WCK6_9GAMM</name>
<evidence type="ECO:0000313" key="8">
    <source>
        <dbReference type="EMBL" id="HIX56721.1"/>
    </source>
</evidence>
<evidence type="ECO:0000256" key="1">
    <source>
        <dbReference type="ARBA" id="ARBA00004196"/>
    </source>
</evidence>
<accession>A0A9D1WCK6</accession>
<dbReference type="GO" id="GO:0030313">
    <property type="term" value="C:cell envelope"/>
    <property type="evidence" value="ECO:0007669"/>
    <property type="project" value="UniProtKB-SubCell"/>
</dbReference>
<dbReference type="SMART" id="SM00079">
    <property type="entry name" value="PBPe"/>
    <property type="match status" value="1"/>
</dbReference>
<dbReference type="PANTHER" id="PTHR35936">
    <property type="entry name" value="MEMBRANE-BOUND LYTIC MUREIN TRANSGLYCOSYLASE F"/>
    <property type="match status" value="1"/>
</dbReference>
<reference evidence="8" key="1">
    <citation type="journal article" date="2021" name="PeerJ">
        <title>Extensive microbial diversity within the chicken gut microbiome revealed by metagenomics and culture.</title>
        <authorList>
            <person name="Gilroy R."/>
            <person name="Ravi A."/>
            <person name="Getino M."/>
            <person name="Pursley I."/>
            <person name="Horton D.L."/>
            <person name="Alikhan N.F."/>
            <person name="Baker D."/>
            <person name="Gharbi K."/>
            <person name="Hall N."/>
            <person name="Watson M."/>
            <person name="Adriaenssens E.M."/>
            <person name="Foster-Nyarko E."/>
            <person name="Jarju S."/>
            <person name="Secka A."/>
            <person name="Antonio M."/>
            <person name="Oren A."/>
            <person name="Chaudhuri R.R."/>
            <person name="La Ragione R."/>
            <person name="Hildebrand F."/>
            <person name="Pallen M.J."/>
        </authorList>
    </citation>
    <scope>NUCLEOTIDE SEQUENCE</scope>
    <source>
        <strain evidence="8">USASDec5-558</strain>
    </source>
</reference>
<proteinExistence type="inferred from homology"/>
<dbReference type="Gene3D" id="3.40.190.10">
    <property type="entry name" value="Periplasmic binding protein-like II"/>
    <property type="match status" value="2"/>
</dbReference>
<evidence type="ECO:0000256" key="5">
    <source>
        <dbReference type="SAM" id="SignalP"/>
    </source>
</evidence>
<dbReference type="InterPro" id="IPR018313">
    <property type="entry name" value="SBP_3_CS"/>
</dbReference>
<reference evidence="8" key="2">
    <citation type="submission" date="2021-04" db="EMBL/GenBank/DDBJ databases">
        <authorList>
            <person name="Gilroy R."/>
        </authorList>
    </citation>
    <scope>NUCLEOTIDE SEQUENCE</scope>
    <source>
        <strain evidence="8">USASDec5-558</strain>
    </source>
</reference>
<protein>
    <submittedName>
        <fullName evidence="8">Basic amino acid ABC transporter substrate-binding protein</fullName>
    </submittedName>
</protein>
<gene>
    <name evidence="8" type="ORF">H9850_04525</name>
</gene>
<comment type="caution">
    <text evidence="8">The sequence shown here is derived from an EMBL/GenBank/DDBJ whole genome shotgun (WGS) entry which is preliminary data.</text>
</comment>